<accession>A0A2U1LP87</accession>
<organism evidence="4 5">
    <name type="scientific">Artemisia annua</name>
    <name type="common">Sweet wormwood</name>
    <dbReference type="NCBI Taxonomy" id="35608"/>
    <lineage>
        <taxon>Eukaryota</taxon>
        <taxon>Viridiplantae</taxon>
        <taxon>Streptophyta</taxon>
        <taxon>Embryophyta</taxon>
        <taxon>Tracheophyta</taxon>
        <taxon>Spermatophyta</taxon>
        <taxon>Magnoliopsida</taxon>
        <taxon>eudicotyledons</taxon>
        <taxon>Gunneridae</taxon>
        <taxon>Pentapetalae</taxon>
        <taxon>asterids</taxon>
        <taxon>campanulids</taxon>
        <taxon>Asterales</taxon>
        <taxon>Asteraceae</taxon>
        <taxon>Asteroideae</taxon>
        <taxon>Anthemideae</taxon>
        <taxon>Artemisiinae</taxon>
        <taxon>Artemisia</taxon>
    </lineage>
</organism>
<feature type="compositionally biased region" description="Basic residues" evidence="2">
    <location>
        <begin position="317"/>
        <end position="327"/>
    </location>
</feature>
<reference evidence="4 5" key="1">
    <citation type="journal article" date="2018" name="Mol. Plant">
        <title>The genome of Artemisia annua provides insight into the evolution of Asteraceae family and artemisinin biosynthesis.</title>
        <authorList>
            <person name="Shen Q."/>
            <person name="Zhang L."/>
            <person name="Liao Z."/>
            <person name="Wang S."/>
            <person name="Yan T."/>
            <person name="Shi P."/>
            <person name="Liu M."/>
            <person name="Fu X."/>
            <person name="Pan Q."/>
            <person name="Wang Y."/>
            <person name="Lv Z."/>
            <person name="Lu X."/>
            <person name="Zhang F."/>
            <person name="Jiang W."/>
            <person name="Ma Y."/>
            <person name="Chen M."/>
            <person name="Hao X."/>
            <person name="Li L."/>
            <person name="Tang Y."/>
            <person name="Lv G."/>
            <person name="Zhou Y."/>
            <person name="Sun X."/>
            <person name="Brodelius P.E."/>
            <person name="Rose J.K.C."/>
            <person name="Tang K."/>
        </authorList>
    </citation>
    <scope>NUCLEOTIDE SEQUENCE [LARGE SCALE GENOMIC DNA]</scope>
    <source>
        <strain evidence="5">cv. Huhao1</strain>
        <tissue evidence="4">Leaf</tissue>
    </source>
</reference>
<dbReference type="PANTHER" id="PTHR12770">
    <property type="entry name" value="RUS1 FAMILY PROTEIN C16ORF58"/>
    <property type="match status" value="1"/>
</dbReference>
<dbReference type="Pfam" id="PF04884">
    <property type="entry name" value="UVB_sens_prot"/>
    <property type="match status" value="1"/>
</dbReference>
<dbReference type="EMBL" id="PKPP01008394">
    <property type="protein sequence ID" value="PWA50809.1"/>
    <property type="molecule type" value="Genomic_DNA"/>
</dbReference>
<dbReference type="AlphaFoldDB" id="A0A2U1LP87"/>
<comment type="similarity">
    <text evidence="1">Belongs to the RUS1 family.</text>
</comment>
<keyword evidence="5" id="KW-1185">Reference proteome</keyword>
<dbReference type="OrthoDB" id="1674699at2759"/>
<gene>
    <name evidence="4" type="ORF">CTI12_AA469100</name>
</gene>
<comment type="caution">
    <text evidence="4">The sequence shown here is derived from an EMBL/GenBank/DDBJ whole genome shotgun (WGS) entry which is preliminary data.</text>
</comment>
<evidence type="ECO:0000256" key="2">
    <source>
        <dbReference type="SAM" id="MobiDB-lite"/>
    </source>
</evidence>
<dbReference type="Proteomes" id="UP000245207">
    <property type="component" value="Unassembled WGS sequence"/>
</dbReference>
<feature type="domain" description="Protein root UVB sensitive/RUS" evidence="3">
    <location>
        <begin position="17"/>
        <end position="150"/>
    </location>
</feature>
<dbReference type="InterPro" id="IPR006968">
    <property type="entry name" value="RUS_fam"/>
</dbReference>
<evidence type="ECO:0000313" key="4">
    <source>
        <dbReference type="EMBL" id="PWA50809.1"/>
    </source>
</evidence>
<feature type="region of interest" description="Disordered" evidence="2">
    <location>
        <begin position="269"/>
        <end position="327"/>
    </location>
</feature>
<dbReference type="PANTHER" id="PTHR12770:SF20">
    <property type="entry name" value="PROTEIN ROOT UVB SENSITIVE 6"/>
    <property type="match status" value="1"/>
</dbReference>
<protein>
    <recommendedName>
        <fullName evidence="3">Protein root UVB sensitive/RUS domain-containing protein</fullName>
    </recommendedName>
</protein>
<evidence type="ECO:0000259" key="3">
    <source>
        <dbReference type="Pfam" id="PF04884"/>
    </source>
</evidence>
<evidence type="ECO:0000256" key="1">
    <source>
        <dbReference type="ARBA" id="ARBA00007558"/>
    </source>
</evidence>
<evidence type="ECO:0000313" key="5">
    <source>
        <dbReference type="Proteomes" id="UP000245207"/>
    </source>
</evidence>
<dbReference type="InterPro" id="IPR054549">
    <property type="entry name" value="UVB_sens_RUS_dom"/>
</dbReference>
<feature type="compositionally biased region" description="Polar residues" evidence="2">
    <location>
        <begin position="272"/>
        <end position="310"/>
    </location>
</feature>
<name>A0A2U1LP87_ARTAN</name>
<sequence length="327" mass="35313">MKADSLVVGVSEDVFAIAAAVLDGSGRIGKMLFSRQGKKFDYDLKQSKHYISDNLFFYLRLSGDLLMELGAGVELATAAAPHLFLPLACAANVAKNVAAVTSTSTRTPIYKAFAKGENIGDVTAKGECVGNFADLLPSSMSCGTILSPTTVKRDGSQTEMPNLLLHQWRCQPAVYKQVTNGKQAKVVSTDMACSKKRSRENAFSNIPAQRHSKMQTTGTDIPFSEMPCSKKRAAQTSNDGTHMCRTSKSRLPNTDVECYPSEKLDPLPIKNKGSTKTATNGCYSSDNTDNRSNTGVYTNSSFQPVTTQPRTAPGKYGHCHGHYGTKS</sequence>
<proteinExistence type="inferred from homology"/>